<comment type="caution">
    <text evidence="2">The sequence shown here is derived from an EMBL/GenBank/DDBJ whole genome shotgun (WGS) entry which is preliminary data.</text>
</comment>
<evidence type="ECO:0000313" key="3">
    <source>
        <dbReference type="Proteomes" id="UP000780875"/>
    </source>
</evidence>
<keyword evidence="3" id="KW-1185">Reference proteome</keyword>
<dbReference type="EMBL" id="JAIQZJ010000001">
    <property type="protein sequence ID" value="MBZ5736889.1"/>
    <property type="molecule type" value="Genomic_DNA"/>
</dbReference>
<evidence type="ECO:0000313" key="2">
    <source>
        <dbReference type="EMBL" id="MBZ5736889.1"/>
    </source>
</evidence>
<dbReference type="RefSeq" id="WP_224121259.1">
    <property type="nucleotide sequence ID" value="NZ_JAIQZJ010000001.1"/>
</dbReference>
<name>A0ABS7U7M6_9ACTN</name>
<reference evidence="2 3" key="1">
    <citation type="submission" date="2021-09" db="EMBL/GenBank/DDBJ databases">
        <title>Whole genome sequence of Nocardioides sp. GBK3QG-3.</title>
        <authorList>
            <person name="Tuo L."/>
        </authorList>
    </citation>
    <scope>NUCLEOTIDE SEQUENCE [LARGE SCALE GENOMIC DNA]</scope>
    <source>
        <strain evidence="2 3">GBK3QG-3</strain>
    </source>
</reference>
<feature type="region of interest" description="Disordered" evidence="1">
    <location>
        <begin position="26"/>
        <end position="48"/>
    </location>
</feature>
<organism evidence="2 3">
    <name type="scientific">Nocardioides mangrovi</name>
    <dbReference type="NCBI Taxonomy" id="2874580"/>
    <lineage>
        <taxon>Bacteria</taxon>
        <taxon>Bacillati</taxon>
        <taxon>Actinomycetota</taxon>
        <taxon>Actinomycetes</taxon>
        <taxon>Propionibacteriales</taxon>
        <taxon>Nocardioidaceae</taxon>
        <taxon>Nocardioides</taxon>
    </lineage>
</organism>
<gene>
    <name evidence="2" type="ORF">K8U61_01850</name>
</gene>
<sequence>MTFLILLLVVAAALAAATVHLIRHDGLGPQRRPASHFEDTRFLSPLAR</sequence>
<protein>
    <submittedName>
        <fullName evidence="2">Uncharacterized protein</fullName>
    </submittedName>
</protein>
<proteinExistence type="predicted"/>
<dbReference type="Proteomes" id="UP000780875">
    <property type="component" value="Unassembled WGS sequence"/>
</dbReference>
<accession>A0ABS7U7M6</accession>
<evidence type="ECO:0000256" key="1">
    <source>
        <dbReference type="SAM" id="MobiDB-lite"/>
    </source>
</evidence>